<dbReference type="GO" id="GO:0050897">
    <property type="term" value="F:cobalt ion binding"/>
    <property type="evidence" value="ECO:0007669"/>
    <property type="project" value="TreeGrafter"/>
</dbReference>
<dbReference type="InterPro" id="IPR045861">
    <property type="entry name" value="CorA_cytoplasmic_dom"/>
</dbReference>
<evidence type="ECO:0000313" key="5">
    <source>
        <dbReference type="Proteomes" id="UP000004471"/>
    </source>
</evidence>
<dbReference type="GO" id="GO:0005886">
    <property type="term" value="C:plasma membrane"/>
    <property type="evidence" value="ECO:0007669"/>
    <property type="project" value="UniProtKB-SubCell"/>
</dbReference>
<dbReference type="InterPro" id="IPR002523">
    <property type="entry name" value="MgTranspt_CorA/ZnTranspt_ZntB"/>
</dbReference>
<organism evidence="4 5">
    <name type="scientific">Pseudomonas syringae pv. japonica str. M301072</name>
    <dbReference type="NCBI Taxonomy" id="629262"/>
    <lineage>
        <taxon>Bacteria</taxon>
        <taxon>Pseudomonadati</taxon>
        <taxon>Pseudomonadota</taxon>
        <taxon>Gammaproteobacteria</taxon>
        <taxon>Pseudomonadales</taxon>
        <taxon>Pseudomonadaceae</taxon>
        <taxon>Pseudomonas</taxon>
        <taxon>Pseudomonas syringae</taxon>
    </lineage>
</organism>
<dbReference type="GO" id="GO:0015087">
    <property type="term" value="F:cobalt ion transmembrane transporter activity"/>
    <property type="evidence" value="ECO:0007669"/>
    <property type="project" value="TreeGrafter"/>
</dbReference>
<dbReference type="GO" id="GO:0015095">
    <property type="term" value="F:magnesium ion transmembrane transporter activity"/>
    <property type="evidence" value="ECO:0007669"/>
    <property type="project" value="TreeGrafter"/>
</dbReference>
<proteinExistence type="predicted"/>
<dbReference type="Proteomes" id="UP000004471">
    <property type="component" value="Unassembled WGS sequence"/>
</dbReference>
<feature type="non-terminal residue" evidence="4">
    <location>
        <position position="180"/>
    </location>
</feature>
<comment type="subcellular location">
    <subcellularLocation>
        <location evidence="1">Cell membrane</location>
        <topology evidence="1">Multi-pass membrane protein</topology>
    </subcellularLocation>
</comment>
<dbReference type="Pfam" id="PF01544">
    <property type="entry name" value="CorA"/>
    <property type="match status" value="1"/>
</dbReference>
<evidence type="ECO:0000313" key="4">
    <source>
        <dbReference type="EMBL" id="EGH33224.1"/>
    </source>
</evidence>
<dbReference type="GO" id="GO:0000287">
    <property type="term" value="F:magnesium ion binding"/>
    <property type="evidence" value="ECO:0007669"/>
    <property type="project" value="TreeGrafter"/>
</dbReference>
<evidence type="ECO:0000256" key="2">
    <source>
        <dbReference type="ARBA" id="ARBA00022448"/>
    </source>
</evidence>
<protein>
    <submittedName>
        <fullName evidence="4">CorA-like Mg2+ transporter protein</fullName>
    </submittedName>
</protein>
<keyword evidence="3" id="KW-1003">Cell membrane</keyword>
<comment type="caution">
    <text evidence="4">The sequence shown here is derived from an EMBL/GenBank/DDBJ whole genome shotgun (WGS) entry which is preliminary data.</text>
</comment>
<dbReference type="Gene3D" id="3.30.460.20">
    <property type="entry name" value="CorA soluble domain-like"/>
    <property type="match status" value="1"/>
</dbReference>
<sequence length="180" mass="20438">MYTKGKKVRDITLDEGAAWAAKPDHFVWIGLEQPTNAELTSLKEQFNLHELALEDALEVHSRPKLETFGDALFIVTYAPVRDNGKLLFIETHIFAGKGYIITSRNGHSKSYGLVRQRCEARPLLLEHGEDFVLYALLDFVTENYQPVTEAIHAELEQLEQSVIGGSLRESDIQHIHALRR</sequence>
<evidence type="ECO:0000256" key="3">
    <source>
        <dbReference type="ARBA" id="ARBA00022475"/>
    </source>
</evidence>
<dbReference type="PANTHER" id="PTHR46494:SF1">
    <property type="entry name" value="CORA FAMILY METAL ION TRANSPORTER (EUROFUNG)"/>
    <property type="match status" value="1"/>
</dbReference>
<dbReference type="SUPFAM" id="SSF143865">
    <property type="entry name" value="CorA soluble domain-like"/>
    <property type="match status" value="1"/>
</dbReference>
<name>F3FSN2_PSESX</name>
<dbReference type="EMBL" id="AEAH01001507">
    <property type="protein sequence ID" value="EGH33224.1"/>
    <property type="molecule type" value="Genomic_DNA"/>
</dbReference>
<dbReference type="Gene3D" id="1.20.58.340">
    <property type="entry name" value="Magnesium transport protein CorA, transmembrane region"/>
    <property type="match status" value="1"/>
</dbReference>
<reference evidence="4 5" key="1">
    <citation type="journal article" date="2011" name="PLoS Pathog.">
        <title>Dynamic evolution of pathogenicity revealed by sequencing and comparative genomics of 19 Pseudomonas syringae isolates.</title>
        <authorList>
            <person name="Baltrus D.A."/>
            <person name="Nishimura M.T."/>
            <person name="Romanchuk A."/>
            <person name="Chang J.H."/>
            <person name="Mukhtar M.S."/>
            <person name="Cherkis K."/>
            <person name="Roach J."/>
            <person name="Grant S.R."/>
            <person name="Jones C.D."/>
            <person name="Dangl J.L."/>
        </authorList>
    </citation>
    <scope>NUCLEOTIDE SEQUENCE [LARGE SCALE GENOMIC DNA]</scope>
    <source>
        <strain evidence="5">M301072PT</strain>
    </source>
</reference>
<evidence type="ECO:0000256" key="1">
    <source>
        <dbReference type="ARBA" id="ARBA00004651"/>
    </source>
</evidence>
<accession>F3FSN2</accession>
<keyword evidence="3" id="KW-0472">Membrane</keyword>
<keyword evidence="2" id="KW-0813">Transport</keyword>
<gene>
    <name evidence="4" type="ORF">PSYJA_31511</name>
</gene>
<dbReference type="AlphaFoldDB" id="F3FSN2"/>
<dbReference type="PANTHER" id="PTHR46494">
    <property type="entry name" value="CORA FAMILY METAL ION TRANSPORTER (EUROFUNG)"/>
    <property type="match status" value="1"/>
</dbReference>
<dbReference type="HOGENOM" id="CLU_1553674_0_0_6"/>